<evidence type="ECO:0000256" key="4">
    <source>
        <dbReference type="ARBA" id="ARBA00023125"/>
    </source>
</evidence>
<dbReference type="GO" id="GO:0042393">
    <property type="term" value="F:histone binding"/>
    <property type="evidence" value="ECO:0007669"/>
    <property type="project" value="TreeGrafter"/>
</dbReference>
<dbReference type="PANTHER" id="PTHR45685:SF2">
    <property type="entry name" value="CHROMATIN-REMODELING ATPASE INO80"/>
    <property type="match status" value="1"/>
</dbReference>
<keyword evidence="6" id="KW-0234">DNA repair</keyword>
<evidence type="ECO:0000259" key="7">
    <source>
        <dbReference type="Pfam" id="PF00176"/>
    </source>
</evidence>
<gene>
    <name evidence="8" type="ORF">EDD18DRAFT_1153103</name>
</gene>
<evidence type="ECO:0000256" key="2">
    <source>
        <dbReference type="ARBA" id="ARBA00022741"/>
    </source>
</evidence>
<evidence type="ECO:0000256" key="3">
    <source>
        <dbReference type="ARBA" id="ARBA00022840"/>
    </source>
</evidence>
<evidence type="ECO:0000256" key="6">
    <source>
        <dbReference type="RuleBase" id="RU368001"/>
    </source>
</evidence>
<dbReference type="Proteomes" id="UP001175228">
    <property type="component" value="Unassembled WGS sequence"/>
</dbReference>
<dbReference type="GO" id="GO:0016887">
    <property type="term" value="F:ATP hydrolysis activity"/>
    <property type="evidence" value="ECO:0007669"/>
    <property type="project" value="TreeGrafter"/>
</dbReference>
<dbReference type="GO" id="GO:0006281">
    <property type="term" value="P:DNA repair"/>
    <property type="evidence" value="ECO:0007669"/>
    <property type="project" value="UniProtKB-UniRule"/>
</dbReference>
<dbReference type="Gene3D" id="3.40.50.10810">
    <property type="entry name" value="Tandem AAA-ATPase domain"/>
    <property type="match status" value="1"/>
</dbReference>
<comment type="domain">
    <text evidence="6">The DBINO region is involved in binding to DNA.</text>
</comment>
<dbReference type="Pfam" id="PF00176">
    <property type="entry name" value="SNF2-rel_dom"/>
    <property type="match status" value="1"/>
</dbReference>
<comment type="similarity">
    <text evidence="6">Belongs to the SNF2/RAD54 helicase family.</text>
</comment>
<comment type="subcellular location">
    <subcellularLocation>
        <location evidence="1 6">Nucleus</location>
    </subcellularLocation>
</comment>
<dbReference type="EC" id="3.6.4.-" evidence="6"/>
<evidence type="ECO:0000256" key="5">
    <source>
        <dbReference type="ARBA" id="ARBA00023159"/>
    </source>
</evidence>
<organism evidence="8 9">
    <name type="scientific">Armillaria luteobubalina</name>
    <dbReference type="NCBI Taxonomy" id="153913"/>
    <lineage>
        <taxon>Eukaryota</taxon>
        <taxon>Fungi</taxon>
        <taxon>Dikarya</taxon>
        <taxon>Basidiomycota</taxon>
        <taxon>Agaricomycotina</taxon>
        <taxon>Agaricomycetes</taxon>
        <taxon>Agaricomycetidae</taxon>
        <taxon>Agaricales</taxon>
        <taxon>Marasmiineae</taxon>
        <taxon>Physalacriaceae</taxon>
        <taxon>Armillaria</taxon>
    </lineage>
</organism>
<name>A0AA39QBL3_9AGAR</name>
<reference evidence="8" key="1">
    <citation type="submission" date="2023-06" db="EMBL/GenBank/DDBJ databases">
        <authorList>
            <consortium name="Lawrence Berkeley National Laboratory"/>
            <person name="Ahrendt S."/>
            <person name="Sahu N."/>
            <person name="Indic B."/>
            <person name="Wong-Bajracharya J."/>
            <person name="Merenyi Z."/>
            <person name="Ke H.-M."/>
            <person name="Monk M."/>
            <person name="Kocsube S."/>
            <person name="Drula E."/>
            <person name="Lipzen A."/>
            <person name="Balint B."/>
            <person name="Henrissat B."/>
            <person name="Andreopoulos B."/>
            <person name="Martin F.M."/>
            <person name="Harder C.B."/>
            <person name="Rigling D."/>
            <person name="Ford K.L."/>
            <person name="Foster G.D."/>
            <person name="Pangilinan J."/>
            <person name="Papanicolaou A."/>
            <person name="Barry K."/>
            <person name="LaButti K."/>
            <person name="Viragh M."/>
            <person name="Koriabine M."/>
            <person name="Yan M."/>
            <person name="Riley R."/>
            <person name="Champramary S."/>
            <person name="Plett K.L."/>
            <person name="Tsai I.J."/>
            <person name="Slot J."/>
            <person name="Sipos G."/>
            <person name="Plett J."/>
            <person name="Nagy L.G."/>
            <person name="Grigoriev I.V."/>
        </authorList>
    </citation>
    <scope>NUCLEOTIDE SEQUENCE</scope>
    <source>
        <strain evidence="8">HWK02</strain>
    </source>
</reference>
<keyword evidence="4 6" id="KW-0238">DNA-binding</keyword>
<dbReference type="GO" id="GO:0003677">
    <property type="term" value="F:DNA binding"/>
    <property type="evidence" value="ECO:0007669"/>
    <property type="project" value="UniProtKB-UniRule"/>
</dbReference>
<dbReference type="GO" id="GO:0006338">
    <property type="term" value="P:chromatin remodeling"/>
    <property type="evidence" value="ECO:0007669"/>
    <property type="project" value="UniProtKB-UniRule"/>
</dbReference>
<keyword evidence="6" id="KW-0378">Hydrolase</keyword>
<comment type="catalytic activity">
    <reaction evidence="6">
        <text>ATP + H2O = ADP + phosphate + H(+)</text>
        <dbReference type="Rhea" id="RHEA:13065"/>
        <dbReference type="ChEBI" id="CHEBI:15377"/>
        <dbReference type="ChEBI" id="CHEBI:15378"/>
        <dbReference type="ChEBI" id="CHEBI:30616"/>
        <dbReference type="ChEBI" id="CHEBI:43474"/>
        <dbReference type="ChEBI" id="CHEBI:456216"/>
    </reaction>
</comment>
<accession>A0AA39QBL3</accession>
<keyword evidence="3 6" id="KW-0067">ATP-binding</keyword>
<proteinExistence type="inferred from homology"/>
<evidence type="ECO:0000313" key="9">
    <source>
        <dbReference type="Proteomes" id="UP001175228"/>
    </source>
</evidence>
<comment type="subunit">
    <text evidence="6">Component of the INO80 chromatin-remodeling complex.</text>
</comment>
<keyword evidence="6" id="KW-0227">DNA damage</keyword>
<keyword evidence="9" id="KW-1185">Reference proteome</keyword>
<keyword evidence="2" id="KW-0547">Nucleotide-binding</keyword>
<dbReference type="InterPro" id="IPR050520">
    <property type="entry name" value="INO80/SWR1_helicase"/>
</dbReference>
<feature type="domain" description="SNF2 N-terminal" evidence="7">
    <location>
        <begin position="73"/>
        <end position="112"/>
    </location>
</feature>
<sequence>MQDTMLKRLSLLLSRKRKNLTSMLLGSAKTTRRTNFGLGRTQFPKPHVSQRAAYYRSTGDVNGSIEGVSTQGNWLATLYEQGINGILADEMGLGKRVQSIPLLSYLAEPMTSGDHLLWWHPLQLCTINHRKSLGLFLD</sequence>
<dbReference type="GO" id="GO:0031011">
    <property type="term" value="C:Ino80 complex"/>
    <property type="evidence" value="ECO:0007669"/>
    <property type="project" value="UniProtKB-UniRule"/>
</dbReference>
<dbReference type="GO" id="GO:0005524">
    <property type="term" value="F:ATP binding"/>
    <property type="evidence" value="ECO:0007669"/>
    <property type="project" value="UniProtKB-UniRule"/>
</dbReference>
<comment type="function">
    <text evidence="6">ATPase component of the INO80 complex which remodels chromatin by shifting nucleosomes and is involved in DNA repair.</text>
</comment>
<protein>
    <recommendedName>
        <fullName evidence="6">Chromatin-remodeling ATPase INO80</fullName>
        <ecNumber evidence="6">3.6.4.-</ecNumber>
    </recommendedName>
</protein>
<dbReference type="PANTHER" id="PTHR45685">
    <property type="entry name" value="HELICASE SRCAP-RELATED"/>
    <property type="match status" value="1"/>
</dbReference>
<keyword evidence="5" id="KW-0010">Activator</keyword>
<dbReference type="InterPro" id="IPR000330">
    <property type="entry name" value="SNF2_N"/>
</dbReference>
<dbReference type="EMBL" id="JAUEPU010000009">
    <property type="protein sequence ID" value="KAK0499897.1"/>
    <property type="molecule type" value="Genomic_DNA"/>
</dbReference>
<dbReference type="AlphaFoldDB" id="A0AA39QBL3"/>
<dbReference type="InterPro" id="IPR038718">
    <property type="entry name" value="SNF2-like_sf"/>
</dbReference>
<comment type="caution">
    <text evidence="8">The sequence shown here is derived from an EMBL/GenBank/DDBJ whole genome shotgun (WGS) entry which is preliminary data.</text>
</comment>
<evidence type="ECO:0000256" key="1">
    <source>
        <dbReference type="ARBA" id="ARBA00004123"/>
    </source>
</evidence>
<evidence type="ECO:0000313" key="8">
    <source>
        <dbReference type="EMBL" id="KAK0499897.1"/>
    </source>
</evidence>